<accession>A0AAP2UFV8</accession>
<organism evidence="1 2">
    <name type="scientific">Faecalibacillus intestinalis</name>
    <dbReference type="NCBI Taxonomy" id="1982626"/>
    <lineage>
        <taxon>Bacteria</taxon>
        <taxon>Bacillati</taxon>
        <taxon>Bacillota</taxon>
        <taxon>Erysipelotrichia</taxon>
        <taxon>Erysipelotrichales</taxon>
        <taxon>Coprobacillaceae</taxon>
        <taxon>Faecalibacillus</taxon>
    </lineage>
</organism>
<evidence type="ECO:0000313" key="1">
    <source>
        <dbReference type="EMBL" id="MCQ5060880.1"/>
    </source>
</evidence>
<dbReference type="RefSeq" id="WP_227352009.1">
    <property type="nucleotide sequence ID" value="NZ_JAJDKX010000007.1"/>
</dbReference>
<dbReference type="EMBL" id="JANGBO010000001">
    <property type="protein sequence ID" value="MCQ5060880.1"/>
    <property type="molecule type" value="Genomic_DNA"/>
</dbReference>
<proteinExistence type="predicted"/>
<protein>
    <submittedName>
        <fullName evidence="1">Relaxase MobL</fullName>
    </submittedName>
</protein>
<gene>
    <name evidence="1" type="primary">mobL</name>
    <name evidence="1" type="ORF">NE542_03390</name>
</gene>
<dbReference type="Pfam" id="PF18555">
    <property type="entry name" value="MobL"/>
    <property type="match status" value="1"/>
</dbReference>
<evidence type="ECO:0000313" key="2">
    <source>
        <dbReference type="Proteomes" id="UP001204814"/>
    </source>
</evidence>
<reference evidence="1" key="1">
    <citation type="submission" date="2022-06" db="EMBL/GenBank/DDBJ databases">
        <title>Isolation of gut microbiota from human fecal samples.</title>
        <authorList>
            <person name="Pamer E.G."/>
            <person name="Barat B."/>
            <person name="Waligurski E."/>
            <person name="Medina S."/>
            <person name="Paddock L."/>
            <person name="Mostad J."/>
        </authorList>
    </citation>
    <scope>NUCLEOTIDE SEQUENCE</scope>
    <source>
        <strain evidence="1">DFI.6.24</strain>
    </source>
</reference>
<name>A0AAP2UFV8_9FIRM</name>
<dbReference type="AlphaFoldDB" id="A0AAP2UFV8"/>
<dbReference type="Proteomes" id="UP001204814">
    <property type="component" value="Unassembled WGS sequence"/>
</dbReference>
<comment type="caution">
    <text evidence="1">The sequence shown here is derived from an EMBL/GenBank/DDBJ whole genome shotgun (WGS) entry which is preliminary data.</text>
</comment>
<dbReference type="InterPro" id="IPR041073">
    <property type="entry name" value="MobL"/>
</dbReference>
<sequence>MKITKARFMVYGCKPPSNSRMKKEISLDSISGYFEYTGREEAKDVEKEVEDNESGYFGYTGSHSVGTSSSMGMLNTREDRKKFKKEIKKYFYKKGNVCWDLVISLESDEEAAKLGLETVDNWNSVMSDALPKIFKQYDLEYNNVLWWFDVHRNTEHPHVHLAFIEKHQTRFKGKISKAKLENVKRSIYTCIVARQKLAEKTGYDYKEYFKLKDWEFNQLMTLVKGKDLSKLKTLNQLLDALPKTGRLQYNSYNMKEYKPAIDRIIDEIIFNSPDLKKQYDLLIERIDVLEEIMNEESVGISTLKEAELNKLHERIGNYILKNYKKTEKIKIKKETKVIRKVKYLNEKRLEGFIYSVALEQQNSINKSIEEYYERMQNNLIV</sequence>